<feature type="domain" description="PilZ" evidence="2">
    <location>
        <begin position="155"/>
        <end position="240"/>
    </location>
</feature>
<dbReference type="OrthoDB" id="6208912at2"/>
<keyword evidence="4" id="KW-1185">Reference proteome</keyword>
<proteinExistence type="predicted"/>
<dbReference type="Gene3D" id="2.40.10.220">
    <property type="entry name" value="predicted glycosyltransferase like domains"/>
    <property type="match status" value="2"/>
</dbReference>
<reference evidence="3 4" key="1">
    <citation type="submission" date="2014-04" db="EMBL/GenBank/DDBJ databases">
        <title>Draft genome sequence of Photobacterium halotolerans S2753: a solonamide, ngercheumicin and holomycin producer.</title>
        <authorList>
            <person name="Machado H.R."/>
            <person name="Gram L."/>
        </authorList>
    </citation>
    <scope>NUCLEOTIDE SEQUENCE [LARGE SCALE GENOMIC DNA]</scope>
    <source>
        <strain evidence="3 4">S2753</strain>
    </source>
</reference>
<evidence type="ECO:0000256" key="1">
    <source>
        <dbReference type="SAM" id="MobiDB-lite"/>
    </source>
</evidence>
<name>A0A066RVX6_9GAMM</name>
<dbReference type="InterPro" id="IPR009875">
    <property type="entry name" value="PilZ_domain"/>
</dbReference>
<dbReference type="Proteomes" id="UP000027192">
    <property type="component" value="Unassembled WGS sequence"/>
</dbReference>
<gene>
    <name evidence="3" type="ORF">EA58_08965</name>
</gene>
<dbReference type="STRING" id="1654360.EA58_08965"/>
<protein>
    <submittedName>
        <fullName evidence="3">Pilus assembly protein PilZ</fullName>
    </submittedName>
</protein>
<dbReference type="AlphaFoldDB" id="A0A066RVX6"/>
<dbReference type="GO" id="GO:0035438">
    <property type="term" value="F:cyclic-di-GMP binding"/>
    <property type="evidence" value="ECO:0007669"/>
    <property type="project" value="InterPro"/>
</dbReference>
<feature type="compositionally biased region" description="Low complexity" evidence="1">
    <location>
        <begin position="116"/>
        <end position="127"/>
    </location>
</feature>
<evidence type="ECO:0000313" key="4">
    <source>
        <dbReference type="Proteomes" id="UP000027192"/>
    </source>
</evidence>
<evidence type="ECO:0000313" key="3">
    <source>
        <dbReference type="EMBL" id="KDM91852.1"/>
    </source>
</evidence>
<organism evidence="3 4">
    <name type="scientific">Photobacterium galatheae</name>
    <dbReference type="NCBI Taxonomy" id="1654360"/>
    <lineage>
        <taxon>Bacteria</taxon>
        <taxon>Pseudomonadati</taxon>
        <taxon>Pseudomonadota</taxon>
        <taxon>Gammaproteobacteria</taxon>
        <taxon>Vibrionales</taxon>
        <taxon>Vibrionaceae</taxon>
        <taxon>Photobacterium</taxon>
    </lineage>
</organism>
<dbReference type="RefSeq" id="WP_036751419.1">
    <property type="nucleotide sequence ID" value="NZ_JAGSGC010000001.1"/>
</dbReference>
<comment type="caution">
    <text evidence="3">The sequence shown here is derived from an EMBL/GenBank/DDBJ whole genome shotgun (WGS) entry which is preliminary data.</text>
</comment>
<feature type="domain" description="PilZ" evidence="2">
    <location>
        <begin position="479"/>
        <end position="569"/>
    </location>
</feature>
<accession>A0A066RVX6</accession>
<dbReference type="SUPFAM" id="SSF141371">
    <property type="entry name" value="PilZ domain-like"/>
    <property type="match status" value="1"/>
</dbReference>
<feature type="region of interest" description="Disordered" evidence="1">
    <location>
        <begin position="115"/>
        <end position="139"/>
    </location>
</feature>
<evidence type="ECO:0000259" key="2">
    <source>
        <dbReference type="Pfam" id="PF07238"/>
    </source>
</evidence>
<sequence length="794" mass="91293">MLLDEYKGLIEQLLPAYDSEDFNDLFLHLTADLSGPARLQVKMELNRVMAPCRQAVDLRGKVNGECRPYELHGMTHWLDDVAMNLYRRRIKAYGEQYRIGLYESLMNTRNNFRVMQQQQQQKQQDPQPAEKEAPVAEETSPFSAELLRFGYHLSRSEQRVQLTTPVVLMLPYSQEVNGTTADISPSGARFRVSSAFRYFEGQMVTAYFPDLAKQLKDDRLMQGITYRVLGVTPHADNDSFTWLRLVLVEPSEAIKAAIEARLKMASNRSRRNYEDKIIQTRTRGYEHCFLKHTSSIPMFFAGNELKYCLLTEHNRHVWEHWHDERNQSVINHLLSEERISTLGREGLSQCSTLIYSFTHQHEEKTYFYSAALPEMDVQERQLFWHIGAARESWRVIRLTLYPISQDDRNQLQEMAPELLETLSTLTHIGVLQDLTNLAGRHDYRLTEKPALPSKHLQTFRHPRNPVSSSRAIYFDPKPQRSESRFLFKTPVTLQLQAEDGQESIALSGHTLDISTRGLNLRLAEPLEAKRGDQIKVTFDELLKMAKEAPLRRIPYQVVRLSPDRRNAQFEAGNGDDATRSEHFLRRLIKHNEARLPVSEEIMPAGPLLLAMHQMLLTRLNCLPFFCEKIDNQVKVRAMGANKPLPTLGKLLLQFGDGKRLSLAPIFQNRVKQLLSEPMRPIAVSQPYVRELYLAILPQSGAQPKVISKLFDDFPTGESRRRFAQQAREQGHFMAIRIAAVPVMDPTTALISQELAELSRVAMHRARGLEIEFTSLTGFGEFYDITDEVLLRLGL</sequence>
<dbReference type="EMBL" id="JMIB01000017">
    <property type="protein sequence ID" value="KDM91852.1"/>
    <property type="molecule type" value="Genomic_DNA"/>
</dbReference>
<dbReference type="Pfam" id="PF07238">
    <property type="entry name" value="PilZ"/>
    <property type="match status" value="2"/>
</dbReference>